<dbReference type="Proteomes" id="UP000198790">
    <property type="component" value="Unassembled WGS sequence"/>
</dbReference>
<sequence length="796" mass="91425">MNENNPSTQELNKAEGKLMDSVLGEFQEFNTGLASQSSAEELYSYLFNTGTTLLESYTLAGDTCLDTSGKNAEVTDPDHYLVHFSYPDRFKSIILLVRDVLLQLSIANLRALENLVSEETVIDHFGKSKELLHTELEQCLNYFKVERKSLLEKPEVLKRKLESVQHFSNPWKTYALQFETILGQFKEIDLSYTRLEQTITQYRLIREMILQMRADVQKTNSLLKTKADLCLTGLENISELQQLNDTIKSFEDLITSGISQEIRPESTIRDLEDSVDKLPSLSVPVGAQEGYLILKKIDFKKSAEKWLDYEILPYLSDLWDGQEANFSHLLNVATQIKSSLLVAKKTQQLTSFHGEISSLKAINLEQKNTILQSEEAVVHIEKELELKFKVTEIYKEEEYLKVPLQTNFSLLSNSKPGNFRYFSAQVAQLFKNVGKQVKDVQEKTPHQRLEIALEILETRNEKETPDHYHSLFLNKNFIGDLFLVKRKQQEEALEKIIPYWKKGQNRSLAVIGDPLTGKSTLLEYATHQFKSNDVHYLTPGGEISIEGRKLKMGRNLEEVLSFVKRSISNSKPILVLDDLHLWRDSDRSLLTNVTSLVDFMSLNASKVFVIVAITNALRLHLDTRIAFSQSFTNLLDTNLSTSDEIYKAVMLRHGASHRTLFEKEGKVMNDGQLRKRIGWLTKKFDFNIGAVLQAWIFCTDVQEDSTIQFSEKETHLNDFLSTTELLILKNCLLFGYSSDLELKNLFTNRYESEYKPAIRKLLNIGILDRDPNGYLIVKNTVRQDLYSILKYRELLA</sequence>
<dbReference type="EMBL" id="FOKK01000011">
    <property type="protein sequence ID" value="SFB45983.1"/>
    <property type="molecule type" value="Genomic_DNA"/>
</dbReference>
<evidence type="ECO:0000313" key="3">
    <source>
        <dbReference type="Proteomes" id="UP000198790"/>
    </source>
</evidence>
<dbReference type="SMART" id="SM00382">
    <property type="entry name" value="AAA"/>
    <property type="match status" value="1"/>
</dbReference>
<evidence type="ECO:0000259" key="1">
    <source>
        <dbReference type="SMART" id="SM00382"/>
    </source>
</evidence>
<dbReference type="InterPro" id="IPR027417">
    <property type="entry name" value="P-loop_NTPase"/>
</dbReference>
<reference evidence="2 3" key="1">
    <citation type="submission" date="2016-10" db="EMBL/GenBank/DDBJ databases">
        <authorList>
            <person name="de Groot N.N."/>
        </authorList>
    </citation>
    <scope>NUCLEOTIDE SEQUENCE [LARGE SCALE GENOMIC DNA]</scope>
    <source>
        <strain evidence="2 3">DSM 23399</strain>
    </source>
</reference>
<keyword evidence="3" id="KW-1185">Reference proteome</keyword>
<dbReference type="Gene3D" id="3.40.50.300">
    <property type="entry name" value="P-loop containing nucleotide triphosphate hydrolases"/>
    <property type="match status" value="1"/>
</dbReference>
<dbReference type="SUPFAM" id="SSF52540">
    <property type="entry name" value="P-loop containing nucleoside triphosphate hydrolases"/>
    <property type="match status" value="1"/>
</dbReference>
<dbReference type="RefSeq" id="WP_092898753.1">
    <property type="nucleotide sequence ID" value="NZ_FOKK01000011.1"/>
</dbReference>
<feature type="domain" description="AAA+ ATPase" evidence="1">
    <location>
        <begin position="504"/>
        <end position="631"/>
    </location>
</feature>
<dbReference type="AlphaFoldDB" id="A0A1I1BBU1"/>
<gene>
    <name evidence="2" type="ORF">SAMN04489723_11172</name>
</gene>
<proteinExistence type="predicted"/>
<accession>A0A1I1BBU1</accession>
<dbReference type="InterPro" id="IPR003593">
    <property type="entry name" value="AAA+_ATPase"/>
</dbReference>
<name>A0A1I1BBU1_9BACT</name>
<protein>
    <recommendedName>
        <fullName evidence="1">AAA+ ATPase domain-containing protein</fullName>
    </recommendedName>
</protein>
<evidence type="ECO:0000313" key="2">
    <source>
        <dbReference type="EMBL" id="SFB45983.1"/>
    </source>
</evidence>
<organism evidence="2 3">
    <name type="scientific">Algoriphagus aquimarinus</name>
    <dbReference type="NCBI Taxonomy" id="237018"/>
    <lineage>
        <taxon>Bacteria</taxon>
        <taxon>Pseudomonadati</taxon>
        <taxon>Bacteroidota</taxon>
        <taxon>Cytophagia</taxon>
        <taxon>Cytophagales</taxon>
        <taxon>Cyclobacteriaceae</taxon>
        <taxon>Algoriphagus</taxon>
    </lineage>
</organism>
<dbReference type="STRING" id="237018.SAMN04489723_11172"/>
<dbReference type="OrthoDB" id="813088at2"/>